<keyword evidence="1" id="KW-0805">Transcription regulation</keyword>
<comment type="caution">
    <text evidence="6">The sequence shown here is derived from an EMBL/GenBank/DDBJ whole genome shotgun (WGS) entry which is preliminary data.</text>
</comment>
<proteinExistence type="predicted"/>
<evidence type="ECO:0000256" key="4">
    <source>
        <dbReference type="ARBA" id="ARBA00023242"/>
    </source>
</evidence>
<protein>
    <recommendedName>
        <fullName evidence="5">NAC domain-containing protein</fullName>
    </recommendedName>
</protein>
<name>A0AAE1MS71_9FABA</name>
<sequence>MEEPQCSRATLPASLPPGCGFYPSEEQLLCYYLPNKNAGGNFHGCDLIRELDLYDYDPFQLPEIACFSYGYGGRKRHWYCYTARVLKDSRRKIRMVKSGHWMRKGQVRNVLNGSGNVVLGTRTSFVFYLRNSPKNANRTTWMLHEYALVDHLKASFVICRVFCKAHQKNSVSENGLSSCAEEGFSAGRRIGIQHNGYFSPDIIETQMRGDCSIERKIPVSPLKPASELDENQIAAGSASVATFHCSAGPQDSQTGKFSGLPGDGAIFVEELASPQHLRSILEDDFIELDDLA</sequence>
<accession>A0AAE1MS71</accession>
<dbReference type="EMBL" id="JAWXYG010000004">
    <property type="protein sequence ID" value="KAK4274675.1"/>
    <property type="molecule type" value="Genomic_DNA"/>
</dbReference>
<dbReference type="PANTHER" id="PTHR31744">
    <property type="entry name" value="PROTEIN CUP-SHAPED COTYLEDON 2-RELATED"/>
    <property type="match status" value="1"/>
</dbReference>
<evidence type="ECO:0000313" key="6">
    <source>
        <dbReference type="EMBL" id="KAK4274675.1"/>
    </source>
</evidence>
<keyword evidence="7" id="KW-1185">Reference proteome</keyword>
<evidence type="ECO:0000256" key="2">
    <source>
        <dbReference type="ARBA" id="ARBA00023125"/>
    </source>
</evidence>
<dbReference type="GO" id="GO:0006355">
    <property type="term" value="P:regulation of DNA-templated transcription"/>
    <property type="evidence" value="ECO:0007669"/>
    <property type="project" value="InterPro"/>
</dbReference>
<dbReference type="Proteomes" id="UP001293593">
    <property type="component" value="Unassembled WGS sequence"/>
</dbReference>
<dbReference type="InterPro" id="IPR036093">
    <property type="entry name" value="NAC_dom_sf"/>
</dbReference>
<evidence type="ECO:0000259" key="5">
    <source>
        <dbReference type="PROSITE" id="PS51005"/>
    </source>
</evidence>
<evidence type="ECO:0000256" key="3">
    <source>
        <dbReference type="ARBA" id="ARBA00023163"/>
    </source>
</evidence>
<gene>
    <name evidence="6" type="ORF">QN277_017864</name>
</gene>
<dbReference type="Pfam" id="PF02365">
    <property type="entry name" value="NAM"/>
    <property type="match status" value="1"/>
</dbReference>
<keyword evidence="4" id="KW-0539">Nucleus</keyword>
<dbReference type="GO" id="GO:0003677">
    <property type="term" value="F:DNA binding"/>
    <property type="evidence" value="ECO:0007669"/>
    <property type="project" value="UniProtKB-KW"/>
</dbReference>
<keyword evidence="2" id="KW-0238">DNA-binding</keyword>
<dbReference type="AlphaFoldDB" id="A0AAE1MS71"/>
<dbReference type="InterPro" id="IPR003441">
    <property type="entry name" value="NAC-dom"/>
</dbReference>
<evidence type="ECO:0000256" key="1">
    <source>
        <dbReference type="ARBA" id="ARBA00023015"/>
    </source>
</evidence>
<dbReference type="PROSITE" id="PS51005">
    <property type="entry name" value="NAC"/>
    <property type="match status" value="1"/>
</dbReference>
<reference evidence="6" key="1">
    <citation type="submission" date="2023-10" db="EMBL/GenBank/DDBJ databases">
        <title>Chromosome-level genome of the transformable northern wattle, Acacia crassicarpa.</title>
        <authorList>
            <person name="Massaro I."/>
            <person name="Sinha N.R."/>
            <person name="Poethig S."/>
            <person name="Leichty A.R."/>
        </authorList>
    </citation>
    <scope>NUCLEOTIDE SEQUENCE</scope>
    <source>
        <strain evidence="6">Acra3RX</strain>
        <tissue evidence="6">Leaf</tissue>
    </source>
</reference>
<dbReference type="Gene3D" id="2.170.150.80">
    <property type="entry name" value="NAC domain"/>
    <property type="match status" value="1"/>
</dbReference>
<keyword evidence="3" id="KW-0804">Transcription</keyword>
<organism evidence="6 7">
    <name type="scientific">Acacia crassicarpa</name>
    <name type="common">northern wattle</name>
    <dbReference type="NCBI Taxonomy" id="499986"/>
    <lineage>
        <taxon>Eukaryota</taxon>
        <taxon>Viridiplantae</taxon>
        <taxon>Streptophyta</taxon>
        <taxon>Embryophyta</taxon>
        <taxon>Tracheophyta</taxon>
        <taxon>Spermatophyta</taxon>
        <taxon>Magnoliopsida</taxon>
        <taxon>eudicotyledons</taxon>
        <taxon>Gunneridae</taxon>
        <taxon>Pentapetalae</taxon>
        <taxon>rosids</taxon>
        <taxon>fabids</taxon>
        <taxon>Fabales</taxon>
        <taxon>Fabaceae</taxon>
        <taxon>Caesalpinioideae</taxon>
        <taxon>mimosoid clade</taxon>
        <taxon>Acacieae</taxon>
        <taxon>Acacia</taxon>
    </lineage>
</organism>
<feature type="domain" description="NAC" evidence="5">
    <location>
        <begin position="15"/>
        <end position="164"/>
    </location>
</feature>
<evidence type="ECO:0000313" key="7">
    <source>
        <dbReference type="Proteomes" id="UP001293593"/>
    </source>
</evidence>
<dbReference type="SUPFAM" id="SSF101941">
    <property type="entry name" value="NAC domain"/>
    <property type="match status" value="1"/>
</dbReference>